<evidence type="ECO:0000256" key="1">
    <source>
        <dbReference type="SAM" id="SignalP"/>
    </source>
</evidence>
<feature type="signal peptide" evidence="1">
    <location>
        <begin position="1"/>
        <end position="21"/>
    </location>
</feature>
<reference evidence="2 3" key="1">
    <citation type="submission" date="2019-02" db="EMBL/GenBank/DDBJ databases">
        <title>Genomic Encyclopedia of Type Strains, Phase IV (KMG-IV): sequencing the most valuable type-strain genomes for metagenomic binning, comparative biology and taxonomic classification.</title>
        <authorList>
            <person name="Goeker M."/>
        </authorList>
    </citation>
    <scope>NUCLEOTIDE SEQUENCE [LARGE SCALE GENOMIC DNA]</scope>
    <source>
        <strain evidence="2 3">DSM 18116</strain>
    </source>
</reference>
<dbReference type="AlphaFoldDB" id="A0A4Q7N368"/>
<dbReference type="RefSeq" id="WP_130539088.1">
    <property type="nucleotide sequence ID" value="NZ_CP042431.1"/>
</dbReference>
<sequence length="157" mass="17126">MKKITHIITMLVMILSLSSCFKNYDERYQYTASTIEFENAVSVSKAAGKNYPILPTKQKPSSGVVKYRVNFFGAQPTEDVALSFRVVSGETTAVEGTDYRLPNGTTFTVSKGSSFGYVEVEALNTLTGTPLLVLELTGTDKVKTADLYKTIGISFAP</sequence>
<keyword evidence="3" id="KW-1185">Reference proteome</keyword>
<accession>A0A4Q7N368</accession>
<dbReference type="Proteomes" id="UP000293874">
    <property type="component" value="Unassembled WGS sequence"/>
</dbReference>
<keyword evidence="1" id="KW-0732">Signal</keyword>
<proteinExistence type="predicted"/>
<organism evidence="2 3">
    <name type="scientific">Pseudobacter ginsenosidimutans</name>
    <dbReference type="NCBI Taxonomy" id="661488"/>
    <lineage>
        <taxon>Bacteria</taxon>
        <taxon>Pseudomonadati</taxon>
        <taxon>Bacteroidota</taxon>
        <taxon>Chitinophagia</taxon>
        <taxon>Chitinophagales</taxon>
        <taxon>Chitinophagaceae</taxon>
        <taxon>Pseudobacter</taxon>
    </lineage>
</organism>
<dbReference type="EMBL" id="SGXA01000001">
    <property type="protein sequence ID" value="RZS74638.1"/>
    <property type="molecule type" value="Genomic_DNA"/>
</dbReference>
<protein>
    <recommendedName>
        <fullName evidence="4">DUF4843 domain-containing protein</fullName>
    </recommendedName>
</protein>
<evidence type="ECO:0000313" key="2">
    <source>
        <dbReference type="EMBL" id="RZS74638.1"/>
    </source>
</evidence>
<evidence type="ECO:0008006" key="4">
    <source>
        <dbReference type="Google" id="ProtNLM"/>
    </source>
</evidence>
<dbReference type="OrthoDB" id="674388at2"/>
<comment type="caution">
    <text evidence="2">The sequence shown here is derived from an EMBL/GenBank/DDBJ whole genome shotgun (WGS) entry which is preliminary data.</text>
</comment>
<name>A0A4Q7N368_9BACT</name>
<evidence type="ECO:0000313" key="3">
    <source>
        <dbReference type="Proteomes" id="UP000293874"/>
    </source>
</evidence>
<feature type="chain" id="PRO_5020768958" description="DUF4843 domain-containing protein" evidence="1">
    <location>
        <begin position="22"/>
        <end position="157"/>
    </location>
</feature>
<dbReference type="PROSITE" id="PS51257">
    <property type="entry name" value="PROKAR_LIPOPROTEIN"/>
    <property type="match status" value="1"/>
</dbReference>
<gene>
    <name evidence="2" type="ORF">EV199_0487</name>
</gene>